<comment type="function">
    <text evidence="1">Putative transcription activator involved in regulating light control of development.</text>
</comment>
<evidence type="ECO:0000313" key="3">
    <source>
        <dbReference type="EMBL" id="KAK1370610.1"/>
    </source>
</evidence>
<organism evidence="3 4">
    <name type="scientific">Heracleum sosnowskyi</name>
    <dbReference type="NCBI Taxonomy" id="360622"/>
    <lineage>
        <taxon>Eukaryota</taxon>
        <taxon>Viridiplantae</taxon>
        <taxon>Streptophyta</taxon>
        <taxon>Embryophyta</taxon>
        <taxon>Tracheophyta</taxon>
        <taxon>Spermatophyta</taxon>
        <taxon>Magnoliopsida</taxon>
        <taxon>eudicotyledons</taxon>
        <taxon>Gunneridae</taxon>
        <taxon>Pentapetalae</taxon>
        <taxon>asterids</taxon>
        <taxon>campanulids</taxon>
        <taxon>Apiales</taxon>
        <taxon>Apiaceae</taxon>
        <taxon>Apioideae</taxon>
        <taxon>apioid superclade</taxon>
        <taxon>Tordylieae</taxon>
        <taxon>Tordyliinae</taxon>
        <taxon>Heracleum</taxon>
    </lineage>
</organism>
<dbReference type="GO" id="GO:0006355">
    <property type="term" value="P:regulation of DNA-templated transcription"/>
    <property type="evidence" value="ECO:0007669"/>
    <property type="project" value="UniProtKB-UniRule"/>
</dbReference>
<feature type="region of interest" description="Disordered" evidence="2">
    <location>
        <begin position="192"/>
        <end position="260"/>
    </location>
</feature>
<evidence type="ECO:0000313" key="4">
    <source>
        <dbReference type="Proteomes" id="UP001237642"/>
    </source>
</evidence>
<dbReference type="GO" id="GO:0005634">
    <property type="term" value="C:nucleus"/>
    <property type="evidence" value="ECO:0007669"/>
    <property type="project" value="UniProtKB-SubCell"/>
</dbReference>
<dbReference type="GO" id="GO:0008270">
    <property type="term" value="F:zinc ion binding"/>
    <property type="evidence" value="ECO:0007669"/>
    <property type="project" value="UniProtKB-UniRule"/>
</dbReference>
<dbReference type="PANTHER" id="PTHR31669">
    <property type="entry name" value="PROTEIN FAR1-RELATED SEQUENCE 10-RELATED"/>
    <property type="match status" value="1"/>
</dbReference>
<dbReference type="Proteomes" id="UP001237642">
    <property type="component" value="Unassembled WGS sequence"/>
</dbReference>
<keyword evidence="1" id="KW-0863">Zinc-finger</keyword>
<comment type="similarity">
    <text evidence="1">Belongs to the FHY3/FAR1 family.</text>
</comment>
<dbReference type="AlphaFoldDB" id="A0AAD8HNP0"/>
<dbReference type="EMBL" id="JAUIZM010000008">
    <property type="protein sequence ID" value="KAK1370610.1"/>
    <property type="molecule type" value="Genomic_DNA"/>
</dbReference>
<dbReference type="InterPro" id="IPR031052">
    <property type="entry name" value="FHY3/FAR1"/>
</dbReference>
<keyword evidence="1" id="KW-0479">Metal-binding</keyword>
<gene>
    <name evidence="3" type="ORF">POM88_036702</name>
</gene>
<protein>
    <recommendedName>
        <fullName evidence="1">Protein FAR1-RELATED SEQUENCE</fullName>
    </recommendedName>
</protein>
<evidence type="ECO:0000256" key="1">
    <source>
        <dbReference type="RuleBase" id="RU367018"/>
    </source>
</evidence>
<sequence length="260" mass="30232">MEETRRRLILNSPLEIHASKIYTKEMVKHFQKELLKSTSYKVTKAKEGGTYFFKLFLVEKTTIPENYRRSYRLTVSGDGTIECICKKFDHSGMIYRHMIRYLDKKDKTEIPTNYIMPSWTMNGNKMVGPLPYNPHVFANVGASQTSRYSALCKSFQSLGAVGSCSAPRFNYVMNMIEREKCNVRNTFPEEERNKRMNESFNQDDYQYDPIFDPPMSQTKGRKKAERYKSGIETSTSKAKPRKCGKCNEEGAKHDRRNCPN</sequence>
<accession>A0AAD8HNP0</accession>
<comment type="subcellular location">
    <subcellularLocation>
        <location evidence="1">Nucleus</location>
    </subcellularLocation>
</comment>
<reference evidence="3" key="1">
    <citation type="submission" date="2023-02" db="EMBL/GenBank/DDBJ databases">
        <title>Genome of toxic invasive species Heracleum sosnowskyi carries increased number of genes despite the absence of recent whole-genome duplications.</title>
        <authorList>
            <person name="Schelkunov M."/>
            <person name="Shtratnikova V."/>
            <person name="Makarenko M."/>
            <person name="Klepikova A."/>
            <person name="Omelchenko D."/>
            <person name="Novikova G."/>
            <person name="Obukhova E."/>
            <person name="Bogdanov V."/>
            <person name="Penin A."/>
            <person name="Logacheva M."/>
        </authorList>
    </citation>
    <scope>NUCLEOTIDE SEQUENCE</scope>
    <source>
        <strain evidence="3">Hsosn_3</strain>
        <tissue evidence="3">Leaf</tissue>
    </source>
</reference>
<comment type="caution">
    <text evidence="3">The sequence shown here is derived from an EMBL/GenBank/DDBJ whole genome shotgun (WGS) entry which is preliminary data.</text>
</comment>
<proteinExistence type="inferred from homology"/>
<reference evidence="3" key="2">
    <citation type="submission" date="2023-05" db="EMBL/GenBank/DDBJ databases">
        <authorList>
            <person name="Schelkunov M.I."/>
        </authorList>
    </citation>
    <scope>NUCLEOTIDE SEQUENCE</scope>
    <source>
        <strain evidence="3">Hsosn_3</strain>
        <tissue evidence="3">Leaf</tissue>
    </source>
</reference>
<keyword evidence="1" id="KW-0539">Nucleus</keyword>
<keyword evidence="4" id="KW-1185">Reference proteome</keyword>
<evidence type="ECO:0000256" key="2">
    <source>
        <dbReference type="SAM" id="MobiDB-lite"/>
    </source>
</evidence>
<dbReference type="PANTHER" id="PTHR31669:SF283">
    <property type="entry name" value="PROTEIN FAR1-RELATED SEQUENCE"/>
    <property type="match status" value="1"/>
</dbReference>
<keyword evidence="1" id="KW-0862">Zinc</keyword>
<name>A0AAD8HNP0_9APIA</name>